<evidence type="ECO:0000259" key="5">
    <source>
        <dbReference type="SMART" id="SM00382"/>
    </source>
</evidence>
<dbReference type="PANTHER" id="PTHR46765">
    <property type="entry name" value="P-LOOP CONTAINING NUCLEOSIDE TRIPHOSPHATE HYDROLASES SUPERFAMILY PROTEIN"/>
    <property type="match status" value="1"/>
</dbReference>
<dbReference type="InterPro" id="IPR003959">
    <property type="entry name" value="ATPase_AAA_core"/>
</dbReference>
<feature type="compositionally biased region" description="Polar residues" evidence="4">
    <location>
        <begin position="747"/>
        <end position="766"/>
    </location>
</feature>
<gene>
    <name evidence="6" type="ORF">AFUS01_LOCUS20052</name>
</gene>
<evidence type="ECO:0000256" key="1">
    <source>
        <dbReference type="ARBA" id="ARBA00004123"/>
    </source>
</evidence>
<feature type="compositionally biased region" description="Acidic residues" evidence="4">
    <location>
        <begin position="45"/>
        <end position="59"/>
    </location>
</feature>
<dbReference type="GO" id="GO:0016887">
    <property type="term" value="F:ATP hydrolysis activity"/>
    <property type="evidence" value="ECO:0007669"/>
    <property type="project" value="InterPro"/>
</dbReference>
<dbReference type="OrthoDB" id="2195431at2759"/>
<evidence type="ECO:0000313" key="6">
    <source>
        <dbReference type="EMBL" id="CAG7731465.1"/>
    </source>
</evidence>
<organism evidence="6 7">
    <name type="scientific">Allacma fusca</name>
    <dbReference type="NCBI Taxonomy" id="39272"/>
    <lineage>
        <taxon>Eukaryota</taxon>
        <taxon>Metazoa</taxon>
        <taxon>Ecdysozoa</taxon>
        <taxon>Arthropoda</taxon>
        <taxon>Hexapoda</taxon>
        <taxon>Collembola</taxon>
        <taxon>Symphypleona</taxon>
        <taxon>Sminthuridae</taxon>
        <taxon>Allacma</taxon>
    </lineage>
</organism>
<dbReference type="PANTHER" id="PTHR46765:SF1">
    <property type="entry name" value="P-LOOP CONTAINING NUCLEOSIDE TRIPHOSPHATE HYDROLASES SUPERFAMILY PROTEIN"/>
    <property type="match status" value="1"/>
</dbReference>
<feature type="region of interest" description="Disordered" evidence="4">
    <location>
        <begin position="737"/>
        <end position="768"/>
    </location>
</feature>
<dbReference type="SMART" id="SM00382">
    <property type="entry name" value="AAA"/>
    <property type="match status" value="1"/>
</dbReference>
<evidence type="ECO:0000256" key="3">
    <source>
        <dbReference type="ARBA" id="ARBA00043975"/>
    </source>
</evidence>
<evidence type="ECO:0000256" key="2">
    <source>
        <dbReference type="ARBA" id="ARBA00023242"/>
    </source>
</evidence>
<dbReference type="InterPro" id="IPR003593">
    <property type="entry name" value="AAA+_ATPase"/>
</dbReference>
<protein>
    <recommendedName>
        <fullName evidence="5">AAA+ ATPase domain-containing protein</fullName>
    </recommendedName>
</protein>
<sequence length="819" mass="93949">MEVEIPGPSYFEPLNLPGPSTRNKRTDKDDLINESAKKRPRQEDFPSDEEIPEDFDFGDDDDPVIMFNEPIEPEPEPLIIKYRQVLRHMPAIPHVPIATSDGSRLYLRVFPEKSMDTPILEHKKFNLLGVKFHELRKQAEMSKNRFHETLAQVVDTQSLGNGMQEDLWVEKYKPRSYMDLLSEETLNHNLLHWLKLWDRAVFGNDYLAKHKDTKEKYAKLEAKEKEKAENTFGGHRLLQNIVEDGSYDEDGLPKQKIALLYGPPGLGKTTCAHIVAKHAGYKVIELNASDDRSAEIFRRTLDSCTQNRPEVFQDGRPNCLVIDEIDGAPSETVSVLIDLITGKATEKGKKKLKKLLRRPVICICNDLYAVSLRNLRPLAVNLQFPSILPSALVERLKEVSLREDLSMDSVTLHKLAEKTDCDIRSCLSSMQFLKSYNSSGGISNDIFNQIAKKDKNKGIFAVWDEIFKLPLGKKSTSDAEDPTKPTSRFYNILSTVQSFGDYEKLQGGVFENYLKAKFRDSYFQAINEGLRWGQWFEELRHKIEKSQNYALYPYLPMYFVNSHFLYATKNFIKLNYPNAERMKRVTNCKQIIKSQMSDMAPCVGKYLNETTMITDILPSLVNILQPGTIRAIPTQLWNNRERETVNAIVATMIAYNLSYCQQKQEDGTYAFMLEPNVEGIGRFNFQEGLSRPQFPYTVKQLVAREITMEKLRRNDSQNDSFSNSVVDITEIIETPIKPIEKPSPKPANSSFNRHSSSTTLQKSPEPTFQAKDFFGRPIVKSAAKIKADEEKRNVGHIWYKYKEGFSNAVRKNLKIKDFL</sequence>
<dbReference type="Proteomes" id="UP000708208">
    <property type="component" value="Unassembled WGS sequence"/>
</dbReference>
<accession>A0A8J2P4C3</accession>
<keyword evidence="7" id="KW-1185">Reference proteome</keyword>
<comment type="subcellular location">
    <subcellularLocation>
        <location evidence="1">Nucleus</location>
    </subcellularLocation>
</comment>
<feature type="compositionally biased region" description="Basic and acidic residues" evidence="4">
    <location>
        <begin position="24"/>
        <end position="44"/>
    </location>
</feature>
<dbReference type="Pfam" id="PF00004">
    <property type="entry name" value="AAA"/>
    <property type="match status" value="1"/>
</dbReference>
<dbReference type="GO" id="GO:0005634">
    <property type="term" value="C:nucleus"/>
    <property type="evidence" value="ECO:0007669"/>
    <property type="project" value="UniProtKB-SubCell"/>
</dbReference>
<dbReference type="CDD" id="cd00009">
    <property type="entry name" value="AAA"/>
    <property type="match status" value="1"/>
</dbReference>
<comment type="similarity">
    <text evidence="3">Belongs to the activator 1 small subunits family. CTF18 subfamily.</text>
</comment>
<evidence type="ECO:0000256" key="4">
    <source>
        <dbReference type="SAM" id="MobiDB-lite"/>
    </source>
</evidence>
<dbReference type="EMBL" id="CAJVCH010213487">
    <property type="protein sequence ID" value="CAG7731465.1"/>
    <property type="molecule type" value="Genomic_DNA"/>
</dbReference>
<dbReference type="GO" id="GO:0005524">
    <property type="term" value="F:ATP binding"/>
    <property type="evidence" value="ECO:0007669"/>
    <property type="project" value="InterPro"/>
</dbReference>
<feature type="domain" description="AAA+ ATPase" evidence="5">
    <location>
        <begin position="254"/>
        <end position="388"/>
    </location>
</feature>
<name>A0A8J2P4C3_9HEXA</name>
<dbReference type="InterPro" id="IPR053016">
    <property type="entry name" value="CTF18-RFC_complex"/>
</dbReference>
<evidence type="ECO:0000313" key="7">
    <source>
        <dbReference type="Proteomes" id="UP000708208"/>
    </source>
</evidence>
<dbReference type="AlphaFoldDB" id="A0A8J2P4C3"/>
<comment type="caution">
    <text evidence="6">The sequence shown here is derived from an EMBL/GenBank/DDBJ whole genome shotgun (WGS) entry which is preliminary data.</text>
</comment>
<feature type="region of interest" description="Disordered" evidence="4">
    <location>
        <begin position="1"/>
        <end position="59"/>
    </location>
</feature>
<keyword evidence="2" id="KW-0539">Nucleus</keyword>
<proteinExistence type="inferred from homology"/>
<reference evidence="6" key="1">
    <citation type="submission" date="2021-06" db="EMBL/GenBank/DDBJ databases">
        <authorList>
            <person name="Hodson N. C."/>
            <person name="Mongue J. A."/>
            <person name="Jaron S. K."/>
        </authorList>
    </citation>
    <scope>NUCLEOTIDE SEQUENCE</scope>
</reference>